<keyword evidence="2" id="KW-0472">Membrane</keyword>
<dbReference type="GO" id="GO:0016787">
    <property type="term" value="F:hydrolase activity"/>
    <property type="evidence" value="ECO:0007669"/>
    <property type="project" value="UniProtKB-KW"/>
</dbReference>
<dbReference type="EMBL" id="JARMDB010000001">
    <property type="protein sequence ID" value="MED1564447.1"/>
    <property type="molecule type" value="Genomic_DNA"/>
</dbReference>
<dbReference type="PANTHER" id="PTHR46825">
    <property type="entry name" value="D-ALANYL-D-ALANINE-CARBOXYPEPTIDASE/ENDOPEPTIDASE AMPH"/>
    <property type="match status" value="1"/>
</dbReference>
<dbReference type="RefSeq" id="WP_327918803.1">
    <property type="nucleotide sequence ID" value="NZ_JARLYQ010000006.1"/>
</dbReference>
<evidence type="ECO:0000313" key="5">
    <source>
        <dbReference type="Proteomes" id="UP001309448"/>
    </source>
</evidence>
<feature type="domain" description="Beta-lactamase-related" evidence="3">
    <location>
        <begin position="23"/>
        <end position="313"/>
    </location>
</feature>
<keyword evidence="4" id="KW-0378">Hydrolase</keyword>
<comment type="subcellular location">
    <subcellularLocation>
        <location evidence="1">Membrane</location>
    </subcellularLocation>
</comment>
<evidence type="ECO:0000259" key="3">
    <source>
        <dbReference type="Pfam" id="PF00144"/>
    </source>
</evidence>
<dbReference type="SUPFAM" id="SSF56601">
    <property type="entry name" value="beta-lactamase/transpeptidase-like"/>
    <property type="match status" value="1"/>
</dbReference>
<dbReference type="InterPro" id="IPR001466">
    <property type="entry name" value="Beta-lactam-related"/>
</dbReference>
<organism evidence="4 5">
    <name type="scientific">Bacillus paramycoides</name>
    <dbReference type="NCBI Taxonomy" id="2026194"/>
    <lineage>
        <taxon>Bacteria</taxon>
        <taxon>Bacillati</taxon>
        <taxon>Bacillota</taxon>
        <taxon>Bacilli</taxon>
        <taxon>Bacillales</taxon>
        <taxon>Bacillaceae</taxon>
        <taxon>Bacillus</taxon>
        <taxon>Bacillus cereus group</taxon>
    </lineage>
</organism>
<comment type="caution">
    <text evidence="4">The sequence shown here is derived from an EMBL/GenBank/DDBJ whole genome shotgun (WGS) entry which is preliminary data.</text>
</comment>
<accession>A0ABU6MNK2</accession>
<dbReference type="Proteomes" id="UP001309448">
    <property type="component" value="Unassembled WGS sequence"/>
</dbReference>
<proteinExistence type="predicted"/>
<reference evidence="4 5" key="1">
    <citation type="submission" date="2023-03" db="EMBL/GenBank/DDBJ databases">
        <title>Bacillus Genome Sequencing.</title>
        <authorList>
            <person name="Dunlap C."/>
        </authorList>
    </citation>
    <scope>NUCLEOTIDE SEQUENCE [LARGE SCALE GENOMIC DNA]</scope>
    <source>
        <strain evidence="4 5">B-615</strain>
    </source>
</reference>
<name>A0ABU6MNK2_9BACI</name>
<gene>
    <name evidence="4" type="ORF">P4U88_00510</name>
</gene>
<protein>
    <submittedName>
        <fullName evidence="4">Serine hydrolase</fullName>
    </submittedName>
</protein>
<evidence type="ECO:0000256" key="2">
    <source>
        <dbReference type="ARBA" id="ARBA00023136"/>
    </source>
</evidence>
<sequence>MKEKAVLQRYMSSLAEASYFNGTVLIAKNDEILLSEAFGTANFTYNIPHTIDTKFRIGSLTKAFTCAAILQLEERGLLSVVDSITKYIKGFSYGEDVSIHHLLTHTSGISNFTSWPNYWSDMMRKPISKEDMVQLLKTYPLEFKPGEKYSYTNSGYILLAIIIEKITGLSYKEYIHKYICQPLQMHNTGCEDESREIVKSLSTGYTIYGDVIQTEYIDMSIPLGAYGMYSTVKDLFKWHKALRRSEVISDASRQKMFTAYLNHYGYGWAITQEREGNTSASHFGDINGFVNYMIRYEKDNICIIVLSNINITPVIEIAKNIAEIINGEEVQMPLPIKKFERNFANKLECVGKYVTENNEVIQIIETKNKLYVIVPKRYGVLYKLELYFCSLRDEFATFRTTYVDEKIEINTKTGLLRYKDVMGKCIKANKISSDAK</sequence>
<dbReference type="PANTHER" id="PTHR46825:SF11">
    <property type="entry name" value="PENICILLIN-BINDING PROTEIN 4"/>
    <property type="match status" value="1"/>
</dbReference>
<dbReference type="InterPro" id="IPR012338">
    <property type="entry name" value="Beta-lactam/transpept-like"/>
</dbReference>
<evidence type="ECO:0000313" key="4">
    <source>
        <dbReference type="EMBL" id="MED1564447.1"/>
    </source>
</evidence>
<dbReference type="InterPro" id="IPR050491">
    <property type="entry name" value="AmpC-like"/>
</dbReference>
<dbReference type="Gene3D" id="3.40.710.10">
    <property type="entry name" value="DD-peptidase/beta-lactamase superfamily"/>
    <property type="match status" value="1"/>
</dbReference>
<keyword evidence="5" id="KW-1185">Reference proteome</keyword>
<dbReference type="Pfam" id="PF00144">
    <property type="entry name" value="Beta-lactamase"/>
    <property type="match status" value="1"/>
</dbReference>
<evidence type="ECO:0000256" key="1">
    <source>
        <dbReference type="ARBA" id="ARBA00004370"/>
    </source>
</evidence>